<feature type="compositionally biased region" description="Basic and acidic residues" evidence="3">
    <location>
        <begin position="8"/>
        <end position="22"/>
    </location>
</feature>
<keyword evidence="2" id="KW-0175">Coiled coil</keyword>
<keyword evidence="1" id="KW-0963">Cytoplasm</keyword>
<feature type="domain" description="NF-kappa-B essential modulator NEMO N-terminal" evidence="4">
    <location>
        <begin position="94"/>
        <end position="142"/>
    </location>
</feature>
<feature type="coiled-coil region" evidence="2">
    <location>
        <begin position="114"/>
        <end position="162"/>
    </location>
</feature>
<dbReference type="OrthoDB" id="6343844at2759"/>
<dbReference type="Proteomes" id="UP000233556">
    <property type="component" value="Unassembled WGS sequence"/>
</dbReference>
<accession>A0A2I0TQ45</accession>
<gene>
    <name evidence="5" type="ORF">llap_13787</name>
</gene>
<organism evidence="5 6">
    <name type="scientific">Limosa lapponica baueri</name>
    <dbReference type="NCBI Taxonomy" id="1758121"/>
    <lineage>
        <taxon>Eukaryota</taxon>
        <taxon>Metazoa</taxon>
        <taxon>Chordata</taxon>
        <taxon>Craniata</taxon>
        <taxon>Vertebrata</taxon>
        <taxon>Euteleostomi</taxon>
        <taxon>Archelosauria</taxon>
        <taxon>Archosauria</taxon>
        <taxon>Dinosauria</taxon>
        <taxon>Saurischia</taxon>
        <taxon>Theropoda</taxon>
        <taxon>Coelurosauria</taxon>
        <taxon>Aves</taxon>
        <taxon>Neognathae</taxon>
        <taxon>Neoaves</taxon>
        <taxon>Charadriiformes</taxon>
        <taxon>Scolopacidae</taxon>
        <taxon>Limosa</taxon>
    </lineage>
</organism>
<keyword evidence="6" id="KW-1185">Reference proteome</keyword>
<reference evidence="6" key="2">
    <citation type="submission" date="2017-12" db="EMBL/GenBank/DDBJ databases">
        <title>Genome sequence of the Bar-tailed Godwit (Limosa lapponica baueri).</title>
        <authorList>
            <person name="Lima N.C.B."/>
            <person name="Parody-Merino A.M."/>
            <person name="Battley P.F."/>
            <person name="Fidler A.E."/>
            <person name="Prosdocimi F."/>
        </authorList>
    </citation>
    <scope>NUCLEOTIDE SEQUENCE [LARGE SCALE GENOMIC DNA]</scope>
</reference>
<evidence type="ECO:0000256" key="2">
    <source>
        <dbReference type="SAM" id="Coils"/>
    </source>
</evidence>
<dbReference type="EMBL" id="KZ507968">
    <property type="protein sequence ID" value="PKU35910.1"/>
    <property type="molecule type" value="Genomic_DNA"/>
</dbReference>
<feature type="region of interest" description="Disordered" evidence="3">
    <location>
        <begin position="1"/>
        <end position="29"/>
    </location>
</feature>
<keyword evidence="1" id="KW-0862">Zinc</keyword>
<dbReference type="GO" id="GO:0070530">
    <property type="term" value="F:K63-linked polyubiquitin modification-dependent protein binding"/>
    <property type="evidence" value="ECO:0007669"/>
    <property type="project" value="TreeGrafter"/>
</dbReference>
<dbReference type="AlphaFoldDB" id="A0A2I0TQ45"/>
<evidence type="ECO:0000313" key="5">
    <source>
        <dbReference type="EMBL" id="PKU35910.1"/>
    </source>
</evidence>
<evidence type="ECO:0000313" key="6">
    <source>
        <dbReference type="Proteomes" id="UP000233556"/>
    </source>
</evidence>
<dbReference type="InterPro" id="IPR051301">
    <property type="entry name" value="Optineurin/NFkB_EssMod"/>
</dbReference>
<keyword evidence="1" id="KW-0479">Metal-binding</keyword>
<proteinExistence type="predicted"/>
<dbReference type="GO" id="GO:0008270">
    <property type="term" value="F:zinc ion binding"/>
    <property type="evidence" value="ECO:0007669"/>
    <property type="project" value="UniProtKB-KW"/>
</dbReference>
<keyword evidence="1" id="KW-0863">Zinc-finger</keyword>
<evidence type="ECO:0000259" key="4">
    <source>
        <dbReference type="Pfam" id="PF11577"/>
    </source>
</evidence>
<protein>
    <recommendedName>
        <fullName evidence="1">Optineurin</fullName>
    </recommendedName>
</protein>
<keyword evidence="1" id="KW-0967">Endosome</keyword>
<evidence type="ECO:0000256" key="1">
    <source>
        <dbReference type="RuleBase" id="RU367122"/>
    </source>
</evidence>
<name>A0A2I0TQ45_LIMLA</name>
<dbReference type="Pfam" id="PF11577">
    <property type="entry name" value="NEMO"/>
    <property type="match status" value="1"/>
</dbReference>
<sequence>MSSKSKSRPAENGEHARSKTENGTDSMAAPALNTYIPEEMVQQMKELITENNELKGECAGELVLKCKTLESLLWVFVCPGINANQCLVSGYHLEAMKVHNQAMKDRYEELSVWREKQKEEREFYELKFKEAKQCLLVKCIENEQLQQQLQRLKEREEGTEMVNMELVGLTQF</sequence>
<evidence type="ECO:0000256" key="3">
    <source>
        <dbReference type="SAM" id="MobiDB-lite"/>
    </source>
</evidence>
<dbReference type="Gene3D" id="1.20.5.390">
    <property type="entry name" value="L1 transposable element, trimerization domain"/>
    <property type="match status" value="1"/>
</dbReference>
<keyword evidence="1" id="KW-0968">Cytoplasmic vesicle</keyword>
<dbReference type="GO" id="GO:0005794">
    <property type="term" value="C:Golgi apparatus"/>
    <property type="evidence" value="ECO:0007669"/>
    <property type="project" value="UniProtKB-SubCell"/>
</dbReference>
<dbReference type="GO" id="GO:0090161">
    <property type="term" value="P:Golgi ribbon formation"/>
    <property type="evidence" value="ECO:0007669"/>
    <property type="project" value="TreeGrafter"/>
</dbReference>
<dbReference type="PANTHER" id="PTHR31553:SF2">
    <property type="entry name" value="OPTINEURIN"/>
    <property type="match status" value="1"/>
</dbReference>
<dbReference type="GO" id="GO:0055037">
    <property type="term" value="C:recycling endosome"/>
    <property type="evidence" value="ECO:0007669"/>
    <property type="project" value="UniProtKB-SubCell"/>
</dbReference>
<comment type="function">
    <text evidence="1">May act by regulating membrane trafficking and cellular morphogenesis.</text>
</comment>
<keyword evidence="1" id="KW-0333">Golgi apparatus</keyword>
<dbReference type="PANTHER" id="PTHR31553">
    <property type="entry name" value="NF-KAPPA-B ESSENTIAL MODULATOR"/>
    <property type="match status" value="1"/>
</dbReference>
<dbReference type="InterPro" id="IPR021063">
    <property type="entry name" value="NEMO_N"/>
</dbReference>
<dbReference type="GO" id="GO:0005776">
    <property type="term" value="C:autophagosome"/>
    <property type="evidence" value="ECO:0007669"/>
    <property type="project" value="UniProtKB-SubCell"/>
</dbReference>
<dbReference type="GO" id="GO:0034067">
    <property type="term" value="P:protein localization to Golgi apparatus"/>
    <property type="evidence" value="ECO:0007669"/>
    <property type="project" value="TreeGrafter"/>
</dbReference>
<dbReference type="GO" id="GO:0048471">
    <property type="term" value="C:perinuclear region of cytoplasm"/>
    <property type="evidence" value="ECO:0007669"/>
    <property type="project" value="UniProtKB-SubCell"/>
</dbReference>
<dbReference type="GO" id="GO:0005634">
    <property type="term" value="C:nucleus"/>
    <property type="evidence" value="ECO:0007669"/>
    <property type="project" value="TreeGrafter"/>
</dbReference>
<reference evidence="6" key="1">
    <citation type="submission" date="2017-11" db="EMBL/GenBank/DDBJ databases">
        <authorList>
            <person name="Lima N.C."/>
            <person name="Parody-Merino A.M."/>
            <person name="Battley P.F."/>
            <person name="Fidler A.E."/>
            <person name="Prosdocimi F."/>
        </authorList>
    </citation>
    <scope>NUCLEOTIDE SEQUENCE [LARGE SCALE GENOMIC DNA]</scope>
</reference>
<comment type="subcellular location">
    <subcellularLocation>
        <location evidence="1">Cytoplasm</location>
        <location evidence="1">Perinuclear region</location>
    </subcellularLocation>
    <subcellularLocation>
        <location evidence="1">Golgi apparatus</location>
    </subcellularLocation>
    <subcellularLocation>
        <location evidence="1">Golgi apparatus</location>
        <location evidence="1">trans-Golgi network</location>
    </subcellularLocation>
    <subcellularLocation>
        <location evidence="1">Cytoplasmic vesicle</location>
        <location evidence="1">Autophagosome</location>
    </subcellularLocation>
    <subcellularLocation>
        <location evidence="1">Cytoplasmic vesicle</location>
    </subcellularLocation>
    <subcellularLocation>
        <location evidence="1">Recycling endosome</location>
    </subcellularLocation>
</comment>
<dbReference type="GO" id="GO:0043122">
    <property type="term" value="P:regulation of canonical NF-kappaB signal transduction"/>
    <property type="evidence" value="ECO:0007669"/>
    <property type="project" value="TreeGrafter"/>
</dbReference>